<accession>A0ABR2VJ93</accession>
<organism evidence="1 2">
    <name type="scientific">Basidiobolus ranarum</name>
    <dbReference type="NCBI Taxonomy" id="34480"/>
    <lineage>
        <taxon>Eukaryota</taxon>
        <taxon>Fungi</taxon>
        <taxon>Fungi incertae sedis</taxon>
        <taxon>Zoopagomycota</taxon>
        <taxon>Entomophthoromycotina</taxon>
        <taxon>Basidiobolomycetes</taxon>
        <taxon>Basidiobolales</taxon>
        <taxon>Basidiobolaceae</taxon>
        <taxon>Basidiobolus</taxon>
    </lineage>
</organism>
<proteinExistence type="predicted"/>
<protein>
    <recommendedName>
        <fullName evidence="3">Tyr recombinase domain-containing protein</fullName>
    </recommendedName>
</protein>
<evidence type="ECO:0008006" key="3">
    <source>
        <dbReference type="Google" id="ProtNLM"/>
    </source>
</evidence>
<comment type="caution">
    <text evidence="1">The sequence shown here is derived from an EMBL/GenBank/DDBJ whole genome shotgun (WGS) entry which is preliminary data.</text>
</comment>
<evidence type="ECO:0000313" key="2">
    <source>
        <dbReference type="Proteomes" id="UP001479436"/>
    </source>
</evidence>
<dbReference type="InterPro" id="IPR011010">
    <property type="entry name" value="DNA_brk_join_enz"/>
</dbReference>
<dbReference type="SUPFAM" id="SSF56349">
    <property type="entry name" value="DNA breaking-rejoining enzymes"/>
    <property type="match status" value="1"/>
</dbReference>
<dbReference type="EMBL" id="JASJQH010012742">
    <property type="protein sequence ID" value="KAK9659851.1"/>
    <property type="molecule type" value="Genomic_DNA"/>
</dbReference>
<gene>
    <name evidence="1" type="ORF">K7432_018390</name>
</gene>
<sequence>MQKILEAVLPSKSLTYELIENESYNYQQQNALGKWSFITPPVSELTKHLSATYQCEKPLKFLRKLSERYQRLLYTAIRISAPSRRCKPLAFMLLYSSQQHALKDTRLSGERNVMYDPKEDIFILNLNEDKRPGGNYLPMPSELTKYIVYWISMLRPAWVYQAHPYFFTSLNGRDGIDPQRTGKLFITAMKEVFSKSKRVFDQRMFRRWCASYGIASGLVAEYAAAMNHHPHTARQIYAPETQETLSANAIEHYQRNVLHYGPLETTVSSPNSRRNDNIDPIGRIIPTRLKRRIIYSSSDDDNG</sequence>
<dbReference type="Proteomes" id="UP001479436">
    <property type="component" value="Unassembled WGS sequence"/>
</dbReference>
<reference evidence="1 2" key="1">
    <citation type="submission" date="2023-04" db="EMBL/GenBank/DDBJ databases">
        <title>Genome of Basidiobolus ranarum AG-B5.</title>
        <authorList>
            <person name="Stajich J.E."/>
            <person name="Carter-House D."/>
            <person name="Gryganskyi A."/>
        </authorList>
    </citation>
    <scope>NUCLEOTIDE SEQUENCE [LARGE SCALE GENOMIC DNA]</scope>
    <source>
        <strain evidence="1 2">AG-B5</strain>
    </source>
</reference>
<evidence type="ECO:0000313" key="1">
    <source>
        <dbReference type="EMBL" id="KAK9659851.1"/>
    </source>
</evidence>
<keyword evidence="2" id="KW-1185">Reference proteome</keyword>
<name>A0ABR2VJ93_9FUNG</name>